<dbReference type="InterPro" id="IPR018490">
    <property type="entry name" value="cNMP-bd_dom_sf"/>
</dbReference>
<accession>A0A150X2G9</accession>
<dbReference type="STRING" id="296218.AWN68_09445"/>
<dbReference type="Pfam" id="PF00027">
    <property type="entry name" value="cNMP_binding"/>
    <property type="match status" value="1"/>
</dbReference>
<dbReference type="SUPFAM" id="SSF51206">
    <property type="entry name" value="cAMP-binding domain-like"/>
    <property type="match status" value="1"/>
</dbReference>
<keyword evidence="3" id="KW-1185">Reference proteome</keyword>
<evidence type="ECO:0000313" key="2">
    <source>
        <dbReference type="EMBL" id="KYG72913.1"/>
    </source>
</evidence>
<proteinExistence type="predicted"/>
<dbReference type="PROSITE" id="PS50042">
    <property type="entry name" value="CNMP_BINDING_3"/>
    <property type="match status" value="1"/>
</dbReference>
<reference evidence="2 3" key="1">
    <citation type="submission" date="2016-01" db="EMBL/GenBank/DDBJ databases">
        <title>Genome sequencing of Roseivirga echinicomitans KMM 6058.</title>
        <authorList>
            <person name="Selvaratnam C."/>
            <person name="Thevarajoo S."/>
            <person name="Goh K.M."/>
            <person name="Ee R."/>
            <person name="Chan K.-G."/>
            <person name="Chong C.S."/>
        </authorList>
    </citation>
    <scope>NUCLEOTIDE SEQUENCE [LARGE SCALE GENOMIC DNA]</scope>
    <source>
        <strain evidence="2 3">KMM 6058</strain>
    </source>
</reference>
<dbReference type="RefSeq" id="WP_068417657.1">
    <property type="nucleotide sequence ID" value="NZ_LRDB01000050.1"/>
</dbReference>
<dbReference type="Proteomes" id="UP000075615">
    <property type="component" value="Unassembled WGS sequence"/>
</dbReference>
<feature type="domain" description="Cyclic nucleotide-binding" evidence="1">
    <location>
        <begin position="20"/>
        <end position="111"/>
    </location>
</feature>
<dbReference type="InterPro" id="IPR014710">
    <property type="entry name" value="RmlC-like_jellyroll"/>
</dbReference>
<evidence type="ECO:0000259" key="1">
    <source>
        <dbReference type="PROSITE" id="PS50042"/>
    </source>
</evidence>
<dbReference type="EMBL" id="LRDB01000050">
    <property type="protein sequence ID" value="KYG72913.1"/>
    <property type="molecule type" value="Genomic_DNA"/>
</dbReference>
<dbReference type="CDD" id="cd00038">
    <property type="entry name" value="CAP_ED"/>
    <property type="match status" value="1"/>
</dbReference>
<dbReference type="InterPro" id="IPR000595">
    <property type="entry name" value="cNMP-bd_dom"/>
</dbReference>
<organism evidence="2 3">
    <name type="scientific">Roseivirga echinicomitans</name>
    <dbReference type="NCBI Taxonomy" id="296218"/>
    <lineage>
        <taxon>Bacteria</taxon>
        <taxon>Pseudomonadati</taxon>
        <taxon>Bacteroidota</taxon>
        <taxon>Cytophagia</taxon>
        <taxon>Cytophagales</taxon>
        <taxon>Roseivirgaceae</taxon>
        <taxon>Roseivirga</taxon>
    </lineage>
</organism>
<dbReference type="AlphaFoldDB" id="A0A150X2G9"/>
<name>A0A150X2G9_9BACT</name>
<dbReference type="OrthoDB" id="792939at2"/>
<dbReference type="Gene3D" id="2.60.120.10">
    <property type="entry name" value="Jelly Rolls"/>
    <property type="match status" value="1"/>
</dbReference>
<evidence type="ECO:0000313" key="3">
    <source>
        <dbReference type="Proteomes" id="UP000075615"/>
    </source>
</evidence>
<comment type="caution">
    <text evidence="2">The sequence shown here is derived from an EMBL/GenBank/DDBJ whole genome shotgun (WGS) entry which is preliminary data.</text>
</comment>
<sequence length="182" mass="20966">MTAQEILSNIGQFSDFDTALFEKLTSRRVLEKNEIILKEAEVCQSIYYIVSGSFFQYQNKDISEIIIDLHLQGEWMYNHESLVGQTPSKTIVKAFSKAEVIELTLENFHFLSSKAQSFLQFGKILNPTQSRTYIFDNSLSPSEKYDYIKKAKPLLAQVFPIKMIASYLKIAPETLSRVRAQY</sequence>
<gene>
    <name evidence="2" type="ORF">AWN68_09445</name>
</gene>
<protein>
    <submittedName>
        <fullName evidence="2">Cyclic nucleotide-binding protein</fullName>
    </submittedName>
</protein>